<name>A0A3P8FAE0_HELPZ</name>
<protein>
    <submittedName>
        <fullName evidence="2">Uncharacterized protein</fullName>
    </submittedName>
</protein>
<dbReference type="PANTHER" id="PTHR47027">
    <property type="entry name" value="REVERSE TRANSCRIPTASE DOMAIN-CONTAINING PROTEIN"/>
    <property type="match status" value="1"/>
</dbReference>
<dbReference type="EMBL" id="UZAH01043030">
    <property type="protein sequence ID" value="VDP62710.1"/>
    <property type="molecule type" value="Genomic_DNA"/>
</dbReference>
<proteinExistence type="predicted"/>
<reference evidence="2" key="1">
    <citation type="submission" date="2018-11" db="EMBL/GenBank/DDBJ databases">
        <authorList>
            <consortium name="Pathogen Informatics"/>
        </authorList>
    </citation>
    <scope>NUCLEOTIDE SEQUENCE [LARGE SCALE GENOMIC DNA]</scope>
</reference>
<dbReference type="AlphaFoldDB" id="A0A3P8FAE0"/>
<feature type="region of interest" description="Disordered" evidence="1">
    <location>
        <begin position="144"/>
        <end position="172"/>
    </location>
</feature>
<organism evidence="2">
    <name type="scientific">Heligmosomoides polygyrus</name>
    <name type="common">Parasitic roundworm</name>
    <dbReference type="NCBI Taxonomy" id="6339"/>
    <lineage>
        <taxon>Eukaryota</taxon>
        <taxon>Metazoa</taxon>
        <taxon>Ecdysozoa</taxon>
        <taxon>Nematoda</taxon>
        <taxon>Chromadorea</taxon>
        <taxon>Rhabditida</taxon>
        <taxon>Rhabditina</taxon>
        <taxon>Rhabditomorpha</taxon>
        <taxon>Strongyloidea</taxon>
        <taxon>Heligmosomidae</taxon>
        <taxon>Heligmosomoides</taxon>
    </lineage>
</organism>
<dbReference type="PANTHER" id="PTHR47027:SF20">
    <property type="entry name" value="REVERSE TRANSCRIPTASE-LIKE PROTEIN WITH RNA-DIRECTED DNA POLYMERASE DOMAIN"/>
    <property type="match status" value="1"/>
</dbReference>
<dbReference type="OrthoDB" id="5794356at2759"/>
<evidence type="ECO:0000313" key="2">
    <source>
        <dbReference type="EMBL" id="VDP62710.1"/>
    </source>
</evidence>
<feature type="compositionally biased region" description="Acidic residues" evidence="1">
    <location>
        <begin position="162"/>
        <end position="172"/>
    </location>
</feature>
<gene>
    <name evidence="2" type="ORF">HPBE_LOCUS27319</name>
</gene>
<accession>A0A3P8FAE0</accession>
<evidence type="ECO:0000256" key="1">
    <source>
        <dbReference type="SAM" id="MobiDB-lite"/>
    </source>
</evidence>
<sequence>MTTDVNEHGSIKINGTELSRVTPFKHLGSTITSDGGLKLEVNARCNGNENATVDGRNYAFGPRSQRAIRQRFSVAPIAEKLREARLRWYGHVLRANDDTVCKIGLNLEDPGKRPRGRPKQRWLDTLHLELKMASVHPDQAFDWENWRHHTRRADPPPSGTDANEEEDDDDGP</sequence>